<feature type="region of interest" description="Disordered" evidence="2">
    <location>
        <begin position="497"/>
        <end position="522"/>
    </location>
</feature>
<keyword evidence="4" id="KW-1185">Reference proteome</keyword>
<evidence type="ECO:0000313" key="3">
    <source>
        <dbReference type="EMBL" id="KAK2574407.1"/>
    </source>
</evidence>
<dbReference type="Proteomes" id="UP001249851">
    <property type="component" value="Unassembled WGS sequence"/>
</dbReference>
<reference evidence="3" key="1">
    <citation type="journal article" date="2023" name="G3 (Bethesda)">
        <title>Whole genome assembly and annotation of the endangered Caribbean coral Acropora cervicornis.</title>
        <authorList>
            <person name="Selwyn J.D."/>
            <person name="Vollmer S.V."/>
        </authorList>
    </citation>
    <scope>NUCLEOTIDE SEQUENCE</scope>
    <source>
        <strain evidence="3">K2</strain>
    </source>
</reference>
<dbReference type="InterPro" id="IPR036770">
    <property type="entry name" value="Ankyrin_rpt-contain_sf"/>
</dbReference>
<comment type="caution">
    <text evidence="3">The sequence shown here is derived from an EMBL/GenBank/DDBJ whole genome shotgun (WGS) entry which is preliminary data.</text>
</comment>
<feature type="compositionally biased region" description="Low complexity" evidence="2">
    <location>
        <begin position="328"/>
        <end position="343"/>
    </location>
</feature>
<proteinExistence type="predicted"/>
<keyword evidence="1" id="KW-0175">Coiled coil</keyword>
<protein>
    <submittedName>
        <fullName evidence="3">Uncharacterized protein</fullName>
    </submittedName>
</protein>
<feature type="compositionally biased region" description="Polar residues" evidence="2">
    <location>
        <begin position="513"/>
        <end position="522"/>
    </location>
</feature>
<dbReference type="AlphaFoldDB" id="A0AAD9R7B7"/>
<evidence type="ECO:0000256" key="1">
    <source>
        <dbReference type="SAM" id="Coils"/>
    </source>
</evidence>
<sequence length="692" mass="76494">MNVDLKCHTPFCRKDCIVAHHDLIRALCIERNRKESKPSLSSSGGNSHVLLRQCIHLYEGNGWDRNSVIPDDLPELQQPLLYLTCAFGKHRVLETLLNMRFDPTVVTKDGENGLHGLVNHFYRVGNMKQCGGFMVIEKRLEVFQNVVNTLSRRDPNVFSAKDTTNGRTPLHVVAMNVISCTSRHARVDGRCDPLKKTRYFQRCLELMLGHLLELKKTSLITSSQLTNAIMAQDNDGNTIMHILAKSSCLPSWESIGKVLKMFPESELPLLRNNDSKTPFDLLSSLNVDVARKLFFPSDFQDGKVYDGITDTCTKASPLNCEQPVPYDSLPSSGSAAATSTPKSEIAVTAARGQARQVHESSQRVVSLGSSPKSLESVVLSLHTAAKRSVCTTSTPISSNHQDEISVKVVTFDGQIETLITSSNNAPVQTGSEDFVSQGLVNDEPYPVFLPNVSESEPDCTESSTCEVTNQEISIPPCHVSSLTQNCLKVENDLNATLSGNSDAEMQGHPPDEYSTTCSLSNGVSDPDSTGKCISDKHCNNVEERGIIVKENIKSSSTGDSAFFDFLLTQGSEFNPSMKSQIVKLIKNEFGREMASFNADIFKTEMEKRQLEAEIRNSKQTLQQKEEEKVRLFAEIENLQKSIEQATEKHAILVQKCERLKEESSAVKRKISSCEVVERELGGPSAKSSKVVE</sequence>
<reference evidence="3" key="2">
    <citation type="journal article" date="2023" name="Science">
        <title>Genomic signatures of disease resistance in endangered staghorn corals.</title>
        <authorList>
            <person name="Vollmer S.V."/>
            <person name="Selwyn J.D."/>
            <person name="Despard B.A."/>
            <person name="Roesel C.L."/>
        </authorList>
    </citation>
    <scope>NUCLEOTIDE SEQUENCE</scope>
    <source>
        <strain evidence="3">K2</strain>
    </source>
</reference>
<dbReference type="EMBL" id="JARQWQ010000001">
    <property type="protein sequence ID" value="KAK2574407.1"/>
    <property type="molecule type" value="Genomic_DNA"/>
</dbReference>
<evidence type="ECO:0000256" key="2">
    <source>
        <dbReference type="SAM" id="MobiDB-lite"/>
    </source>
</evidence>
<dbReference type="Gene3D" id="1.25.40.20">
    <property type="entry name" value="Ankyrin repeat-containing domain"/>
    <property type="match status" value="1"/>
</dbReference>
<gene>
    <name evidence="3" type="ORF">P5673_000569</name>
</gene>
<accession>A0AAD9R7B7</accession>
<feature type="coiled-coil region" evidence="1">
    <location>
        <begin position="593"/>
        <end position="662"/>
    </location>
</feature>
<evidence type="ECO:0000313" key="4">
    <source>
        <dbReference type="Proteomes" id="UP001249851"/>
    </source>
</evidence>
<dbReference type="SUPFAM" id="SSF48403">
    <property type="entry name" value="Ankyrin repeat"/>
    <property type="match status" value="1"/>
</dbReference>
<feature type="region of interest" description="Disordered" evidence="2">
    <location>
        <begin position="323"/>
        <end position="343"/>
    </location>
</feature>
<organism evidence="3 4">
    <name type="scientific">Acropora cervicornis</name>
    <name type="common">Staghorn coral</name>
    <dbReference type="NCBI Taxonomy" id="6130"/>
    <lineage>
        <taxon>Eukaryota</taxon>
        <taxon>Metazoa</taxon>
        <taxon>Cnidaria</taxon>
        <taxon>Anthozoa</taxon>
        <taxon>Hexacorallia</taxon>
        <taxon>Scleractinia</taxon>
        <taxon>Astrocoeniina</taxon>
        <taxon>Acroporidae</taxon>
        <taxon>Acropora</taxon>
    </lineage>
</organism>
<name>A0AAD9R7B7_ACRCE</name>